<evidence type="ECO:0000256" key="5">
    <source>
        <dbReference type="SAM" id="Phobius"/>
    </source>
</evidence>
<dbReference type="GO" id="GO:0006352">
    <property type="term" value="P:DNA-templated transcription initiation"/>
    <property type="evidence" value="ECO:0007669"/>
    <property type="project" value="InterPro"/>
</dbReference>
<dbReference type="Gene3D" id="1.10.10.10">
    <property type="entry name" value="Winged helix-like DNA-binding domain superfamily/Winged helix DNA-binding domain"/>
    <property type="match status" value="1"/>
</dbReference>
<evidence type="ECO:0000313" key="8">
    <source>
        <dbReference type="EMBL" id="PTQ94168.1"/>
    </source>
</evidence>
<keyword evidence="5" id="KW-0812">Transmembrane</keyword>
<dbReference type="AlphaFoldDB" id="A0A2T5J6I9"/>
<dbReference type="InterPro" id="IPR014327">
    <property type="entry name" value="RNA_pol_sigma70_bacteroid"/>
</dbReference>
<keyword evidence="3" id="KW-0731">Sigma factor</keyword>
<dbReference type="Pfam" id="PF04542">
    <property type="entry name" value="Sigma70_r2"/>
    <property type="match status" value="1"/>
</dbReference>
<dbReference type="InterPro" id="IPR014284">
    <property type="entry name" value="RNA_pol_sigma-70_dom"/>
</dbReference>
<sequence length="208" mass="24318">MNHTVTEIREYWNKMTLESDSKAFEDLFRLMQAKAMRFCTRFVDDRIAAEDIVSEVFADIWCNRISLTNVTNPEVYLLRAIRNKSTKVWKRKARMHVVPLDENHDNIPDQYRPDHDLENKELILQLDKAISQLPAQCKIVFKMVKEDGLKCAEVADLLDISVRTVHTQIYRAMNKINQAVSMNKKDAKVVAINITVILAFFYFFFNSL</sequence>
<dbReference type="PANTHER" id="PTHR43133">
    <property type="entry name" value="RNA POLYMERASE ECF-TYPE SIGMA FACTO"/>
    <property type="match status" value="1"/>
</dbReference>
<dbReference type="InterPro" id="IPR039425">
    <property type="entry name" value="RNA_pol_sigma-70-like"/>
</dbReference>
<evidence type="ECO:0000256" key="2">
    <source>
        <dbReference type="ARBA" id="ARBA00023015"/>
    </source>
</evidence>
<dbReference type="NCBIfam" id="TIGR02937">
    <property type="entry name" value="sigma70-ECF"/>
    <property type="match status" value="1"/>
</dbReference>
<dbReference type="GO" id="GO:0016987">
    <property type="term" value="F:sigma factor activity"/>
    <property type="evidence" value="ECO:0007669"/>
    <property type="project" value="UniProtKB-KW"/>
</dbReference>
<dbReference type="EMBL" id="QAOQ01000007">
    <property type="protein sequence ID" value="PTQ94168.1"/>
    <property type="molecule type" value="Genomic_DNA"/>
</dbReference>
<keyword evidence="4" id="KW-0804">Transcription</keyword>
<dbReference type="SUPFAM" id="SSF88946">
    <property type="entry name" value="Sigma2 domain of RNA polymerase sigma factors"/>
    <property type="match status" value="1"/>
</dbReference>
<evidence type="ECO:0000259" key="7">
    <source>
        <dbReference type="Pfam" id="PF08281"/>
    </source>
</evidence>
<comment type="caution">
    <text evidence="8">The sequence shown here is derived from an EMBL/GenBank/DDBJ whole genome shotgun (WGS) entry which is preliminary data.</text>
</comment>
<evidence type="ECO:0000256" key="3">
    <source>
        <dbReference type="ARBA" id="ARBA00023082"/>
    </source>
</evidence>
<feature type="domain" description="RNA polymerase sigma-70 region 2" evidence="6">
    <location>
        <begin position="27"/>
        <end position="94"/>
    </location>
</feature>
<keyword evidence="5" id="KW-1133">Transmembrane helix</keyword>
<comment type="similarity">
    <text evidence="1">Belongs to the sigma-70 factor family. ECF subfamily.</text>
</comment>
<dbReference type="Proteomes" id="UP000244168">
    <property type="component" value="Unassembled WGS sequence"/>
</dbReference>
<dbReference type="NCBIfam" id="TIGR02985">
    <property type="entry name" value="Sig70_bacteroi1"/>
    <property type="match status" value="1"/>
</dbReference>
<dbReference type="InterPro" id="IPR007627">
    <property type="entry name" value="RNA_pol_sigma70_r2"/>
</dbReference>
<organism evidence="8 9">
    <name type="scientific">Mucilaginibacter yixingensis</name>
    <dbReference type="NCBI Taxonomy" id="1295612"/>
    <lineage>
        <taxon>Bacteria</taxon>
        <taxon>Pseudomonadati</taxon>
        <taxon>Bacteroidota</taxon>
        <taxon>Sphingobacteriia</taxon>
        <taxon>Sphingobacteriales</taxon>
        <taxon>Sphingobacteriaceae</taxon>
        <taxon>Mucilaginibacter</taxon>
    </lineage>
</organism>
<evidence type="ECO:0000256" key="1">
    <source>
        <dbReference type="ARBA" id="ARBA00010641"/>
    </source>
</evidence>
<dbReference type="Gene3D" id="1.10.1740.10">
    <property type="match status" value="1"/>
</dbReference>
<feature type="domain" description="RNA polymerase sigma factor 70 region 4 type 2" evidence="7">
    <location>
        <begin position="124"/>
        <end position="176"/>
    </location>
</feature>
<dbReference type="RefSeq" id="WP_107830611.1">
    <property type="nucleotide sequence ID" value="NZ_CP160205.1"/>
</dbReference>
<dbReference type="Pfam" id="PF08281">
    <property type="entry name" value="Sigma70_r4_2"/>
    <property type="match status" value="1"/>
</dbReference>
<gene>
    <name evidence="8" type="ORF">C8P68_107234</name>
</gene>
<dbReference type="InterPro" id="IPR013249">
    <property type="entry name" value="RNA_pol_sigma70_r4_t2"/>
</dbReference>
<reference evidence="8 9" key="1">
    <citation type="submission" date="2018-04" db="EMBL/GenBank/DDBJ databases">
        <title>Genomic Encyclopedia of Archaeal and Bacterial Type Strains, Phase II (KMG-II): from individual species to whole genera.</title>
        <authorList>
            <person name="Goeker M."/>
        </authorList>
    </citation>
    <scope>NUCLEOTIDE SEQUENCE [LARGE SCALE GENOMIC DNA]</scope>
    <source>
        <strain evidence="8 9">DSM 26809</strain>
    </source>
</reference>
<keyword evidence="2" id="KW-0805">Transcription regulation</keyword>
<name>A0A2T5J6I9_9SPHI</name>
<dbReference type="GO" id="GO:0003677">
    <property type="term" value="F:DNA binding"/>
    <property type="evidence" value="ECO:0007669"/>
    <property type="project" value="InterPro"/>
</dbReference>
<evidence type="ECO:0000313" key="9">
    <source>
        <dbReference type="Proteomes" id="UP000244168"/>
    </source>
</evidence>
<evidence type="ECO:0000256" key="4">
    <source>
        <dbReference type="ARBA" id="ARBA00023163"/>
    </source>
</evidence>
<feature type="transmembrane region" description="Helical" evidence="5">
    <location>
        <begin position="187"/>
        <end position="205"/>
    </location>
</feature>
<dbReference type="OrthoDB" id="659361at2"/>
<dbReference type="PANTHER" id="PTHR43133:SF46">
    <property type="entry name" value="RNA POLYMERASE SIGMA-70 FACTOR ECF SUBFAMILY"/>
    <property type="match status" value="1"/>
</dbReference>
<dbReference type="InterPro" id="IPR036388">
    <property type="entry name" value="WH-like_DNA-bd_sf"/>
</dbReference>
<accession>A0A2T5J6I9</accession>
<dbReference type="SUPFAM" id="SSF88659">
    <property type="entry name" value="Sigma3 and sigma4 domains of RNA polymerase sigma factors"/>
    <property type="match status" value="1"/>
</dbReference>
<protein>
    <submittedName>
        <fullName evidence="8">RNA polymerase sigma-70 factor (ECF subfamily)</fullName>
    </submittedName>
</protein>
<dbReference type="InterPro" id="IPR013325">
    <property type="entry name" value="RNA_pol_sigma_r2"/>
</dbReference>
<keyword evidence="5" id="KW-0472">Membrane</keyword>
<keyword evidence="9" id="KW-1185">Reference proteome</keyword>
<evidence type="ECO:0000259" key="6">
    <source>
        <dbReference type="Pfam" id="PF04542"/>
    </source>
</evidence>
<dbReference type="InterPro" id="IPR013324">
    <property type="entry name" value="RNA_pol_sigma_r3/r4-like"/>
</dbReference>
<proteinExistence type="inferred from homology"/>